<protein>
    <submittedName>
        <fullName evidence="1">Uncharacterized protein</fullName>
    </submittedName>
</protein>
<dbReference type="RefSeq" id="WP_130065640.1">
    <property type="nucleotide sequence ID" value="NZ_DAWDON010000014.1"/>
</dbReference>
<dbReference type="PROSITE" id="PS51257">
    <property type="entry name" value="PROKAR_LIPOPROTEIN"/>
    <property type="match status" value="1"/>
</dbReference>
<organism evidence="1 2">
    <name type="scientific">Alistipes onderdonkii</name>
    <dbReference type="NCBI Taxonomy" id="328813"/>
    <lineage>
        <taxon>Bacteria</taxon>
        <taxon>Pseudomonadati</taxon>
        <taxon>Bacteroidota</taxon>
        <taxon>Bacteroidia</taxon>
        <taxon>Bacteroidales</taxon>
        <taxon>Rikenellaceae</taxon>
        <taxon>Alistipes</taxon>
    </lineage>
</organism>
<evidence type="ECO:0000313" key="1">
    <source>
        <dbReference type="EMBL" id="KAA2377490.1"/>
    </source>
</evidence>
<dbReference type="Proteomes" id="UP000322940">
    <property type="component" value="Unassembled WGS sequence"/>
</dbReference>
<proteinExistence type="predicted"/>
<sequence>MKSFMKFMFMAASAMTVMLFTSCDKDDDGGSAGGFDVHVPSFVKGTTPIRVDLGVNCDKTPTVTFTTEGDALGVVSPVENPEFDTDYVYAGELIDADFVNGRATASFWYIPLTPGNHAVTFTVNYTQNGAAKTGTNRKVLKVSDASNGGFYPEVVCPDPGYYYFSFRNELDKFKFGCEFYLAFVSLNGQTDPAPFDISLTQGYNNKVILERGRFYPLEAGKWDEGWQNWMNSDIMVIRGDVSGAITLKLVFRDNYNRCRDVVVEMDSDKNLISSVASDYYLWPH</sequence>
<comment type="caution">
    <text evidence="1">The sequence shown here is derived from an EMBL/GenBank/DDBJ whole genome shotgun (WGS) entry which is preliminary data.</text>
</comment>
<gene>
    <name evidence="1" type="ORF">F2Y10_10665</name>
</gene>
<reference evidence="1 2" key="1">
    <citation type="journal article" date="2019" name="Nat. Med.">
        <title>A library of human gut bacterial isolates paired with longitudinal multiomics data enables mechanistic microbiome research.</title>
        <authorList>
            <person name="Poyet M."/>
            <person name="Groussin M."/>
            <person name="Gibbons S.M."/>
            <person name="Avila-Pacheco J."/>
            <person name="Jiang X."/>
            <person name="Kearney S.M."/>
            <person name="Perrotta A.R."/>
            <person name="Berdy B."/>
            <person name="Zhao S."/>
            <person name="Lieberman T.D."/>
            <person name="Swanson P.K."/>
            <person name="Smith M."/>
            <person name="Roesemann S."/>
            <person name="Alexander J.E."/>
            <person name="Rich S.A."/>
            <person name="Livny J."/>
            <person name="Vlamakis H."/>
            <person name="Clish C."/>
            <person name="Bullock K."/>
            <person name="Deik A."/>
            <person name="Scott J."/>
            <person name="Pierce K.A."/>
            <person name="Xavier R.J."/>
            <person name="Alm E.J."/>
        </authorList>
    </citation>
    <scope>NUCLEOTIDE SEQUENCE [LARGE SCALE GENOMIC DNA]</scope>
    <source>
        <strain evidence="1 2">BIOML-A266</strain>
    </source>
</reference>
<dbReference type="EMBL" id="VVXH01000010">
    <property type="protein sequence ID" value="KAA2377490.1"/>
    <property type="molecule type" value="Genomic_DNA"/>
</dbReference>
<evidence type="ECO:0000313" key="2">
    <source>
        <dbReference type="Proteomes" id="UP000322940"/>
    </source>
</evidence>
<accession>A0A5B3GVK5</accession>
<dbReference type="AlphaFoldDB" id="A0A5B3GVK5"/>
<name>A0A5B3GVK5_9BACT</name>